<evidence type="ECO:0000313" key="2">
    <source>
        <dbReference type="EMBL" id="MDQ0427432.1"/>
    </source>
</evidence>
<reference evidence="2 3" key="1">
    <citation type="submission" date="2023-07" db="EMBL/GenBank/DDBJ databases">
        <title>Genomic Encyclopedia of Type Strains, Phase IV (KMG-IV): sequencing the most valuable type-strain genomes for metagenomic binning, comparative biology and taxonomic classification.</title>
        <authorList>
            <person name="Goeker M."/>
        </authorList>
    </citation>
    <scope>NUCLEOTIDE SEQUENCE [LARGE SCALE GENOMIC DNA]</scope>
    <source>
        <strain evidence="2 3">DSM 16419</strain>
    </source>
</reference>
<dbReference type="Proteomes" id="UP001241988">
    <property type="component" value="Unassembled WGS sequence"/>
</dbReference>
<comment type="caution">
    <text evidence="2">The sequence shown here is derived from an EMBL/GenBank/DDBJ whole genome shotgun (WGS) entry which is preliminary data.</text>
</comment>
<gene>
    <name evidence="2" type="ORF">QOZ98_000257</name>
</gene>
<evidence type="ECO:0000313" key="3">
    <source>
        <dbReference type="Proteomes" id="UP001241988"/>
    </source>
</evidence>
<dbReference type="InterPro" id="IPR045515">
    <property type="entry name" value="DUF6440"/>
</dbReference>
<evidence type="ECO:0000259" key="1">
    <source>
        <dbReference type="Pfam" id="PF20037"/>
    </source>
</evidence>
<organism evidence="2 3">
    <name type="scientific">Planomicrobium stackebrandtii</name>
    <dbReference type="NCBI Taxonomy" id="253160"/>
    <lineage>
        <taxon>Bacteria</taxon>
        <taxon>Bacillati</taxon>
        <taxon>Bacillota</taxon>
        <taxon>Bacilli</taxon>
        <taxon>Bacillales</taxon>
        <taxon>Caryophanaceae</taxon>
        <taxon>Planomicrobium</taxon>
    </lineage>
</organism>
<accession>A0ABU0GS77</accession>
<feature type="domain" description="DUF6440" evidence="1">
    <location>
        <begin position="11"/>
        <end position="62"/>
    </location>
</feature>
<sequence>MFGNKKEEDQRFYIKSSENVPTLGRIVILVDRFTGVNYLQSWVGSGSGITPLLDKNGQVVVDE</sequence>
<name>A0ABU0GS77_9BACL</name>
<proteinExistence type="predicted"/>
<keyword evidence="3" id="KW-1185">Reference proteome</keyword>
<protein>
    <recommendedName>
        <fullName evidence="1">DUF6440 domain-containing protein</fullName>
    </recommendedName>
</protein>
<dbReference type="EMBL" id="JAUSWB010000001">
    <property type="protein sequence ID" value="MDQ0427432.1"/>
    <property type="molecule type" value="Genomic_DNA"/>
</dbReference>
<dbReference type="RefSeq" id="WP_308785742.1">
    <property type="nucleotide sequence ID" value="NZ_JAUSWB010000001.1"/>
</dbReference>
<dbReference type="Pfam" id="PF20037">
    <property type="entry name" value="DUF6440"/>
    <property type="match status" value="1"/>
</dbReference>